<dbReference type="NCBIfam" id="NF010167">
    <property type="entry name" value="PRK13648.1"/>
    <property type="match status" value="1"/>
</dbReference>
<comment type="caution">
    <text evidence="10">The sequence shown here is derived from an EMBL/GenBank/DDBJ whole genome shotgun (WGS) entry which is preliminary data.</text>
</comment>
<accession>W4VLL7</accession>
<dbReference type="NCBIfam" id="TIGR04520">
    <property type="entry name" value="ECF_ATPase_1"/>
    <property type="match status" value="1"/>
</dbReference>
<dbReference type="PANTHER" id="PTHR43553:SF24">
    <property type="entry name" value="ENERGY-COUPLING FACTOR TRANSPORTER ATP-BINDING PROTEIN ECFA1"/>
    <property type="match status" value="1"/>
</dbReference>
<dbReference type="PROSITE" id="PS00211">
    <property type="entry name" value="ABC_TRANSPORTER_1"/>
    <property type="match status" value="1"/>
</dbReference>
<evidence type="ECO:0000256" key="2">
    <source>
        <dbReference type="ARBA" id="ARBA00005417"/>
    </source>
</evidence>
<dbReference type="EMBL" id="BAVS01000015">
    <property type="protein sequence ID" value="GAE93723.1"/>
    <property type="molecule type" value="Genomic_DNA"/>
</dbReference>
<dbReference type="eggNOG" id="COG1122">
    <property type="taxonomic scope" value="Bacteria"/>
</dbReference>
<dbReference type="PANTHER" id="PTHR43553">
    <property type="entry name" value="HEAVY METAL TRANSPORTER"/>
    <property type="match status" value="1"/>
</dbReference>
<protein>
    <submittedName>
        <fullName evidence="10">ATPase component of general energizing module of ECF transporters</fullName>
    </submittedName>
</protein>
<dbReference type="RefSeq" id="WP_369403551.1">
    <property type="nucleotide sequence ID" value="NZ_BAVS01000015.1"/>
</dbReference>
<keyword evidence="6" id="KW-0067">ATP-binding</keyword>
<dbReference type="GO" id="GO:0015087">
    <property type="term" value="F:cobalt ion transmembrane transporter activity"/>
    <property type="evidence" value="ECO:0007669"/>
    <property type="project" value="UniProtKB-ARBA"/>
</dbReference>
<dbReference type="Gene3D" id="3.40.50.300">
    <property type="entry name" value="P-loop containing nucleotide triphosphate hydrolases"/>
    <property type="match status" value="1"/>
</dbReference>
<dbReference type="InterPro" id="IPR027417">
    <property type="entry name" value="P-loop_NTPase"/>
</dbReference>
<keyword evidence="5" id="KW-0547">Nucleotide-binding</keyword>
<dbReference type="AlphaFoldDB" id="W4VLL7"/>
<organism evidence="10 11">
    <name type="scientific">Gracilibacillus boraciitolerans JCM 21714</name>
    <dbReference type="NCBI Taxonomy" id="1298598"/>
    <lineage>
        <taxon>Bacteria</taxon>
        <taxon>Bacillati</taxon>
        <taxon>Bacillota</taxon>
        <taxon>Bacilli</taxon>
        <taxon>Bacillales</taxon>
        <taxon>Bacillaceae</taxon>
        <taxon>Gracilibacillus</taxon>
    </lineage>
</organism>
<dbReference type="PROSITE" id="PS50893">
    <property type="entry name" value="ABC_TRANSPORTER_2"/>
    <property type="match status" value="1"/>
</dbReference>
<evidence type="ECO:0000256" key="3">
    <source>
        <dbReference type="ARBA" id="ARBA00022448"/>
    </source>
</evidence>
<dbReference type="InterPro" id="IPR003593">
    <property type="entry name" value="AAA+_ATPase"/>
</dbReference>
<dbReference type="Proteomes" id="UP000019102">
    <property type="component" value="Unassembled WGS sequence"/>
</dbReference>
<reference evidence="10 11" key="1">
    <citation type="journal article" date="2014" name="Genome Announc.">
        <title>Draft Genome Sequence of the Boron-Tolerant and Moderately Halotolerant Bacterium Gracilibacillus boraciitolerans JCM 21714T.</title>
        <authorList>
            <person name="Ahmed I."/>
            <person name="Oshima K."/>
            <person name="Suda W."/>
            <person name="Kitamura K."/>
            <person name="Iida T."/>
            <person name="Ohmori Y."/>
            <person name="Fujiwara T."/>
            <person name="Hattori M."/>
            <person name="Ohkuma M."/>
        </authorList>
    </citation>
    <scope>NUCLEOTIDE SEQUENCE [LARGE SCALE GENOMIC DNA]</scope>
    <source>
        <strain evidence="10 11">JCM 21714</strain>
    </source>
</reference>
<evidence type="ECO:0000256" key="4">
    <source>
        <dbReference type="ARBA" id="ARBA00022475"/>
    </source>
</evidence>
<dbReference type="STRING" id="1298598.JCM21714_2827"/>
<dbReference type="InterPro" id="IPR017871">
    <property type="entry name" value="ABC_transporter-like_CS"/>
</dbReference>
<dbReference type="InterPro" id="IPR015856">
    <property type="entry name" value="ABC_transpr_CbiO/EcfA_su"/>
</dbReference>
<keyword evidence="3" id="KW-0813">Transport</keyword>
<evidence type="ECO:0000313" key="10">
    <source>
        <dbReference type="EMBL" id="GAE93723.1"/>
    </source>
</evidence>
<keyword evidence="8" id="KW-0472">Membrane</keyword>
<dbReference type="InterPro" id="IPR050095">
    <property type="entry name" value="ECF_ABC_transporter_ATP-bd"/>
</dbReference>
<keyword evidence="7" id="KW-1278">Translocase</keyword>
<keyword evidence="11" id="KW-1185">Reference proteome</keyword>
<dbReference type="CDD" id="cd03225">
    <property type="entry name" value="ABC_cobalt_CbiO_domain1"/>
    <property type="match status" value="1"/>
</dbReference>
<evidence type="ECO:0000256" key="5">
    <source>
        <dbReference type="ARBA" id="ARBA00022741"/>
    </source>
</evidence>
<evidence type="ECO:0000259" key="9">
    <source>
        <dbReference type="PROSITE" id="PS50893"/>
    </source>
</evidence>
<evidence type="ECO:0000256" key="8">
    <source>
        <dbReference type="ARBA" id="ARBA00023136"/>
    </source>
</evidence>
<dbReference type="InterPro" id="IPR003439">
    <property type="entry name" value="ABC_transporter-like_ATP-bd"/>
</dbReference>
<evidence type="ECO:0000256" key="7">
    <source>
        <dbReference type="ARBA" id="ARBA00022967"/>
    </source>
</evidence>
<evidence type="ECO:0000256" key="1">
    <source>
        <dbReference type="ARBA" id="ARBA00004202"/>
    </source>
</evidence>
<dbReference type="GO" id="GO:0043190">
    <property type="term" value="C:ATP-binding cassette (ABC) transporter complex"/>
    <property type="evidence" value="ECO:0007669"/>
    <property type="project" value="TreeGrafter"/>
</dbReference>
<dbReference type="GO" id="GO:0042626">
    <property type="term" value="F:ATPase-coupled transmembrane transporter activity"/>
    <property type="evidence" value="ECO:0007669"/>
    <property type="project" value="TreeGrafter"/>
</dbReference>
<dbReference type="SUPFAM" id="SSF52540">
    <property type="entry name" value="P-loop containing nucleoside triphosphate hydrolases"/>
    <property type="match status" value="1"/>
</dbReference>
<dbReference type="GO" id="GO:0005524">
    <property type="term" value="F:ATP binding"/>
    <property type="evidence" value="ECO:0007669"/>
    <property type="project" value="UniProtKB-KW"/>
</dbReference>
<evidence type="ECO:0000313" key="11">
    <source>
        <dbReference type="Proteomes" id="UP000019102"/>
    </source>
</evidence>
<dbReference type="GO" id="GO:0016887">
    <property type="term" value="F:ATP hydrolysis activity"/>
    <property type="evidence" value="ECO:0007669"/>
    <property type="project" value="InterPro"/>
</dbReference>
<evidence type="ECO:0000256" key="6">
    <source>
        <dbReference type="ARBA" id="ARBA00022840"/>
    </source>
</evidence>
<dbReference type="SMART" id="SM00382">
    <property type="entry name" value="AAA"/>
    <property type="match status" value="1"/>
</dbReference>
<comment type="subcellular location">
    <subcellularLocation>
        <location evidence="1">Cell membrane</location>
        <topology evidence="1">Peripheral membrane protein</topology>
    </subcellularLocation>
</comment>
<feature type="domain" description="ABC transporter" evidence="9">
    <location>
        <begin position="1"/>
        <end position="221"/>
    </location>
</feature>
<proteinExistence type="inferred from homology"/>
<gene>
    <name evidence="10" type="ORF">JCM21714_2827</name>
</gene>
<keyword evidence="4" id="KW-1003">Cell membrane</keyword>
<dbReference type="InterPro" id="IPR030947">
    <property type="entry name" value="EcfA_1"/>
</dbReference>
<comment type="similarity">
    <text evidence="2">Belongs to the ABC transporter superfamily.</text>
</comment>
<dbReference type="Pfam" id="PF00005">
    <property type="entry name" value="ABC_tran"/>
    <property type="match status" value="1"/>
</dbReference>
<dbReference type="FunFam" id="3.40.50.300:FF:000224">
    <property type="entry name" value="Energy-coupling factor transporter ATP-binding protein EcfA"/>
    <property type="match status" value="1"/>
</dbReference>
<name>W4VLL7_9BACI</name>
<sequence length="260" mass="29398">MGFANFNMVIEEGEIIAVLGHNGSGKSTIAKLANGLLLPPQHGEVLIDSQEINLTNVWEIRRNIGMVFQNPENQFVGITVRDDVAFGLENRGVPRLEMLERITNSLKSVGLEGYLEYEPHNLSGGQKQRVAIASVMAMKPEILLLDEATSMLDPKGRKEILSIISQLRKQVNFTMLMITHDLSEIYLADRILVMNEGQLFMDTTKKNLFSHPEELEAIGLTLPFTVELAKELEQYGFQFSLYPLNDEEFIRELWTSNLDM</sequence>